<gene>
    <name evidence="7" type="ORF">MNBD_DELTA01-1878</name>
</gene>
<dbReference type="PANTHER" id="PTHR43374:SF1">
    <property type="entry name" value="FLAVIN PRENYLTRANSFERASE PAD1, MITOCHONDRIAL"/>
    <property type="match status" value="1"/>
</dbReference>
<dbReference type="InterPro" id="IPR004507">
    <property type="entry name" value="UbiX-like"/>
</dbReference>
<evidence type="ECO:0000256" key="3">
    <source>
        <dbReference type="ARBA" id="ARBA00022643"/>
    </source>
</evidence>
<keyword evidence="5" id="KW-0812">Transmembrane</keyword>
<reference evidence="7" key="1">
    <citation type="submission" date="2018-06" db="EMBL/GenBank/DDBJ databases">
        <authorList>
            <person name="Zhirakovskaya E."/>
        </authorList>
    </citation>
    <scope>NUCLEOTIDE SEQUENCE</scope>
</reference>
<keyword evidence="2" id="KW-0285">Flavoprotein</keyword>
<proteinExistence type="inferred from homology"/>
<organism evidence="7">
    <name type="scientific">hydrothermal vent metagenome</name>
    <dbReference type="NCBI Taxonomy" id="652676"/>
    <lineage>
        <taxon>unclassified sequences</taxon>
        <taxon>metagenomes</taxon>
        <taxon>ecological metagenomes</taxon>
    </lineage>
</organism>
<feature type="domain" description="Flavoprotein" evidence="6">
    <location>
        <begin position="13"/>
        <end position="209"/>
    </location>
</feature>
<dbReference type="GO" id="GO:0004659">
    <property type="term" value="F:prenyltransferase activity"/>
    <property type="evidence" value="ECO:0007669"/>
    <property type="project" value="UniProtKB-KW"/>
</dbReference>
<accession>A0A3B0QTS6</accession>
<dbReference type="Gene3D" id="3.40.50.1950">
    <property type="entry name" value="Flavin prenyltransferase-like"/>
    <property type="match status" value="1"/>
</dbReference>
<evidence type="ECO:0000313" key="7">
    <source>
        <dbReference type="EMBL" id="VAV84790.1"/>
    </source>
</evidence>
<dbReference type="HAMAP" id="MF_01984">
    <property type="entry name" value="ubiX_pad"/>
    <property type="match status" value="1"/>
</dbReference>
<dbReference type="EMBL" id="UOEA01000073">
    <property type="protein sequence ID" value="VAV84790.1"/>
    <property type="molecule type" value="Genomic_DNA"/>
</dbReference>
<dbReference type="PANTHER" id="PTHR43374">
    <property type="entry name" value="FLAVIN PRENYLTRANSFERASE"/>
    <property type="match status" value="1"/>
</dbReference>
<keyword evidence="3" id="KW-0288">FMN</keyword>
<dbReference type="AlphaFoldDB" id="A0A3B0QTS6"/>
<name>A0A3B0QTS6_9ZZZZ</name>
<dbReference type="GO" id="GO:0016831">
    <property type="term" value="F:carboxy-lyase activity"/>
    <property type="evidence" value="ECO:0007669"/>
    <property type="project" value="TreeGrafter"/>
</dbReference>
<dbReference type="NCBIfam" id="TIGR00421">
    <property type="entry name" value="ubiX_pad"/>
    <property type="match status" value="1"/>
</dbReference>
<protein>
    <submittedName>
        <fullName evidence="7">Flavin prenyltransferase UbiX</fullName>
    </submittedName>
</protein>
<dbReference type="InterPro" id="IPR036551">
    <property type="entry name" value="Flavin_trans-like"/>
</dbReference>
<dbReference type="Pfam" id="PF02441">
    <property type="entry name" value="Flavoprotein"/>
    <property type="match status" value="1"/>
</dbReference>
<keyword evidence="5" id="KW-1133">Transmembrane helix</keyword>
<keyword evidence="1" id="KW-0637">Prenyltransferase</keyword>
<sequence length="230" mass="24679">MPVKDKGKERASFVVAISGASGALYGLTLIRELLSGGFDVDMLITKAGLLIMRQEAGLKLEAPDDIVAEVLEKLKANSPDVGGAPGTRAAELKGRLTYTLPDEMVSPLASGSSLRRAMIICPCSMGSLARVASGISLNLIERAADCILKEGGRLVIVPRETPLSRIHLRNMLTLSEMGVTIVPAMPAFYQGPETIEDIINFVVGKVLDTVGVENNLYKRWNGLEMENNGR</sequence>
<keyword evidence="5" id="KW-0472">Membrane</keyword>
<evidence type="ECO:0000256" key="5">
    <source>
        <dbReference type="SAM" id="Phobius"/>
    </source>
</evidence>
<feature type="transmembrane region" description="Helical" evidence="5">
    <location>
        <begin position="12"/>
        <end position="30"/>
    </location>
</feature>
<keyword evidence="4 7" id="KW-0808">Transferase</keyword>
<evidence type="ECO:0000259" key="6">
    <source>
        <dbReference type="Pfam" id="PF02441"/>
    </source>
</evidence>
<evidence type="ECO:0000256" key="1">
    <source>
        <dbReference type="ARBA" id="ARBA00022602"/>
    </source>
</evidence>
<dbReference type="InterPro" id="IPR003382">
    <property type="entry name" value="Flavoprotein"/>
</dbReference>
<dbReference type="SUPFAM" id="SSF52507">
    <property type="entry name" value="Homo-oligomeric flavin-containing Cys decarboxylases, HFCD"/>
    <property type="match status" value="1"/>
</dbReference>
<evidence type="ECO:0000256" key="4">
    <source>
        <dbReference type="ARBA" id="ARBA00022679"/>
    </source>
</evidence>
<evidence type="ECO:0000256" key="2">
    <source>
        <dbReference type="ARBA" id="ARBA00022630"/>
    </source>
</evidence>